<geneLocation type="plasmid" evidence="2">
    <name>pANL</name>
</geneLocation>
<dbReference type="AlphaFoldDB" id="Q8KUW0"/>
<sequence>MSLSAKTAQRAVKQTGKKRLGQAPVSSVLAVNSDHPAGHETRVSHRSQSSRLVDRALVSIETDKSPTRCKLQCQQSRSR</sequence>
<keyword evidence="2" id="KW-0614">Plasmid</keyword>
<proteinExistence type="predicted"/>
<feature type="region of interest" description="Disordered" evidence="1">
    <location>
        <begin position="1"/>
        <end position="25"/>
    </location>
</feature>
<protein>
    <submittedName>
        <fullName evidence="2">ANL14</fullName>
    </submittedName>
</protein>
<gene>
    <name evidence="2" type="ORF">anL14</name>
</gene>
<evidence type="ECO:0000313" key="2">
    <source>
        <dbReference type="EMBL" id="AAM81144.2"/>
    </source>
</evidence>
<dbReference type="EMBL" id="AF441790">
    <property type="protein sequence ID" value="AAM81144.2"/>
    <property type="molecule type" value="Genomic_DNA"/>
</dbReference>
<evidence type="ECO:0000256" key="1">
    <source>
        <dbReference type="SAM" id="MobiDB-lite"/>
    </source>
</evidence>
<organism evidence="2">
    <name type="scientific">Synechococcus elongatus (strain ATCC 33912 / PCC 7942 / FACHB-805)</name>
    <name type="common">Anacystis nidulans R2</name>
    <dbReference type="NCBI Taxonomy" id="1140"/>
    <lineage>
        <taxon>Bacteria</taxon>
        <taxon>Bacillati</taxon>
        <taxon>Cyanobacteriota</taxon>
        <taxon>Cyanophyceae</taxon>
        <taxon>Synechococcales</taxon>
        <taxon>Synechococcaceae</taxon>
        <taxon>Synechococcus</taxon>
    </lineage>
</organism>
<reference evidence="2" key="1">
    <citation type="journal article" date="2008" name="Plasmid">
        <title>The complete sequence and functional analysis of pANL, the large plasmid of the unicellular freshwater cyanobacterium Synechococcus elongatus PCC 7942.</title>
        <authorList>
            <person name="Chen Y."/>
            <person name="Kay Holtman C."/>
            <person name="Magnuson R.D."/>
            <person name="Youderian P.A."/>
            <person name="Golden S.S."/>
        </authorList>
    </citation>
    <scope>NUCLEOTIDE SEQUENCE</scope>
    <source>
        <strain evidence="2">PCC 7942</strain>
        <plasmid evidence="2">pANL</plasmid>
    </source>
</reference>
<name>Q8KUW0_SYNE7</name>
<accession>Q8KUW0</accession>